<evidence type="ECO:0000256" key="7">
    <source>
        <dbReference type="ARBA" id="ARBA00035702"/>
    </source>
</evidence>
<feature type="compositionally biased region" description="Polar residues" evidence="9">
    <location>
        <begin position="1"/>
        <end position="19"/>
    </location>
</feature>
<dbReference type="InterPro" id="IPR036915">
    <property type="entry name" value="Cyclin-like_sf"/>
</dbReference>
<keyword evidence="13" id="KW-1185">Reference proteome</keyword>
<dbReference type="PANTHER" id="PTHR10177">
    <property type="entry name" value="CYCLINS"/>
    <property type="match status" value="1"/>
</dbReference>
<dbReference type="PIRSF" id="PIRSF001771">
    <property type="entry name" value="Cyclin_A_B_D_E"/>
    <property type="match status" value="1"/>
</dbReference>
<evidence type="ECO:0000259" key="10">
    <source>
        <dbReference type="SMART" id="SM00385"/>
    </source>
</evidence>
<evidence type="ECO:0000313" key="13">
    <source>
        <dbReference type="Proteomes" id="UP000018467"/>
    </source>
</evidence>
<dbReference type="SMART" id="SM01332">
    <property type="entry name" value="Cyclin_C"/>
    <property type="match status" value="1"/>
</dbReference>
<evidence type="ECO:0000256" key="9">
    <source>
        <dbReference type="SAM" id="MobiDB-lite"/>
    </source>
</evidence>
<comment type="similarity">
    <text evidence="2">Belongs to the cyclin family. Cyclin AB subfamily.</text>
</comment>
<sequence length="383" mass="43337">MALRVTRSTRLASSENQNAVAGKAVVASKPSLRPRNALGEIGNAVLPRQTLKKKQDVKPAAPAVVEKVVEPVKQPKKEVPAVQNEVQLLSEPSSPVPMETSGCAPEDLCQAFSDVLLNIKDVDADDYDNPMLCSEYVKDIYKYLRQLEADQAVRPRYLEGREVTGNMRAILIDWLVQVQIKFRLLQETMYMTVAIIDRFLQDHPVPKKRLQLVGVTAMFIASKYEEMYPPEIADFAFVTDRAYTTAEIRDMEMNILRVLKFSFGRPLPLQFLRRASKIGEVTAEHHTLAKYFVELTMVDYDMVHFAPSQVASAAFALMLKVFNCGEWTPTLQFYMGYAEDSLIPVMQHIAKNVVKVNEGLSKHLVSFMYVICTKMLVDYFSLL</sequence>
<keyword evidence="3" id="KW-0132">Cell division</keyword>
<comment type="function">
    <text evidence="1">Essential for the control of the cell cycle at the G2/M (mitosis) transition.</text>
</comment>
<dbReference type="FunFam" id="1.10.472.10:FF:000198">
    <property type="entry name" value="G2/mitotic-specific cyclin-B1"/>
    <property type="match status" value="1"/>
</dbReference>
<feature type="domain" description="Cyclin-like" evidence="10">
    <location>
        <begin position="173"/>
        <end position="257"/>
    </location>
</feature>
<dbReference type="GO" id="GO:0016538">
    <property type="term" value="F:cyclin-dependent protein serine/threonine kinase regulator activity"/>
    <property type="evidence" value="ECO:0007669"/>
    <property type="project" value="InterPro"/>
</dbReference>
<dbReference type="Pfam" id="PF02984">
    <property type="entry name" value="Cyclin_C"/>
    <property type="match status" value="1"/>
</dbReference>
<dbReference type="Pfam" id="PF00134">
    <property type="entry name" value="Cyclin_N"/>
    <property type="match status" value="1"/>
</dbReference>
<organism evidence="12 13">
    <name type="scientific">Astyanax mexicanus</name>
    <name type="common">Blind cave fish</name>
    <name type="synonym">Astyanax fasciatus mexicanus</name>
    <dbReference type="NCBI Taxonomy" id="7994"/>
    <lineage>
        <taxon>Eukaryota</taxon>
        <taxon>Metazoa</taxon>
        <taxon>Chordata</taxon>
        <taxon>Craniata</taxon>
        <taxon>Vertebrata</taxon>
        <taxon>Euteleostomi</taxon>
        <taxon>Actinopterygii</taxon>
        <taxon>Neopterygii</taxon>
        <taxon>Teleostei</taxon>
        <taxon>Ostariophysi</taxon>
        <taxon>Characiformes</taxon>
        <taxon>Characoidei</taxon>
        <taxon>Acestrorhamphidae</taxon>
        <taxon>Acestrorhamphinae</taxon>
        <taxon>Astyanax</taxon>
    </lineage>
</organism>
<dbReference type="Bgee" id="ENSAMXG00000011937">
    <property type="expression patterns" value="Expressed in embryo and 13 other cell types or tissues"/>
</dbReference>
<dbReference type="GO" id="GO:0005829">
    <property type="term" value="C:cytosol"/>
    <property type="evidence" value="ECO:0007669"/>
    <property type="project" value="UniProtKB-ARBA"/>
</dbReference>
<reference evidence="13" key="1">
    <citation type="submission" date="2013-03" db="EMBL/GenBank/DDBJ databases">
        <authorList>
            <person name="Jeffery W."/>
            <person name="Warren W."/>
            <person name="Wilson R.K."/>
        </authorList>
    </citation>
    <scope>NUCLEOTIDE SEQUENCE</scope>
    <source>
        <strain evidence="13">female</strain>
    </source>
</reference>
<dbReference type="InterPro" id="IPR006671">
    <property type="entry name" value="Cyclin_N"/>
</dbReference>
<dbReference type="GO" id="GO:0051301">
    <property type="term" value="P:cell division"/>
    <property type="evidence" value="ECO:0007669"/>
    <property type="project" value="UniProtKB-KW"/>
</dbReference>
<dbReference type="SUPFAM" id="SSF47954">
    <property type="entry name" value="Cyclin-like"/>
    <property type="match status" value="2"/>
</dbReference>
<reference evidence="12" key="3">
    <citation type="submission" date="2025-08" db="UniProtKB">
        <authorList>
            <consortium name="Ensembl"/>
        </authorList>
    </citation>
    <scope>IDENTIFICATION</scope>
</reference>
<keyword evidence="5 8" id="KW-0195">Cyclin</keyword>
<feature type="domain" description="Cyclin-like" evidence="10">
    <location>
        <begin position="270"/>
        <end position="351"/>
    </location>
</feature>
<dbReference type="InterPro" id="IPR046965">
    <property type="entry name" value="Cyclin_A/B-like"/>
</dbReference>
<dbReference type="PROSITE" id="PS00292">
    <property type="entry name" value="CYCLINS"/>
    <property type="match status" value="1"/>
</dbReference>
<evidence type="ECO:0000313" key="12">
    <source>
        <dbReference type="Ensembl" id="ENSAMXP00000044500.1"/>
    </source>
</evidence>
<reference evidence="12" key="4">
    <citation type="submission" date="2025-09" db="UniProtKB">
        <authorList>
            <consortium name="Ensembl"/>
        </authorList>
    </citation>
    <scope>IDENTIFICATION</scope>
</reference>
<dbReference type="Ensembl" id="ENSAMXT00000042111.1">
    <property type="protein sequence ID" value="ENSAMXP00000044500.1"/>
    <property type="gene ID" value="ENSAMXG00000011937.2"/>
</dbReference>
<evidence type="ECO:0000256" key="6">
    <source>
        <dbReference type="ARBA" id="ARBA00023306"/>
    </source>
</evidence>
<evidence type="ECO:0000256" key="2">
    <source>
        <dbReference type="ARBA" id="ARBA00006955"/>
    </source>
</evidence>
<evidence type="ECO:0000256" key="8">
    <source>
        <dbReference type="RuleBase" id="RU000383"/>
    </source>
</evidence>
<keyword evidence="6" id="KW-0131">Cell cycle</keyword>
<dbReference type="InterPro" id="IPR013763">
    <property type="entry name" value="Cyclin-like_dom"/>
</dbReference>
<accession>A0A3B1JRM4</accession>
<dbReference type="Proteomes" id="UP000018467">
    <property type="component" value="Unassembled WGS sequence"/>
</dbReference>
<dbReference type="CDD" id="cd20565">
    <property type="entry name" value="CYCLIN_CCNB1_rpt1"/>
    <property type="match status" value="1"/>
</dbReference>
<evidence type="ECO:0000256" key="5">
    <source>
        <dbReference type="ARBA" id="ARBA00023127"/>
    </source>
</evidence>
<dbReference type="AlphaFoldDB" id="A0A3B1JRM4"/>
<keyword evidence="4" id="KW-0498">Mitosis</keyword>
<feature type="region of interest" description="Disordered" evidence="9">
    <location>
        <begin position="1"/>
        <end position="20"/>
    </location>
</feature>
<dbReference type="SMART" id="SM00385">
    <property type="entry name" value="CYCLIN"/>
    <property type="match status" value="2"/>
</dbReference>
<reference evidence="13" key="2">
    <citation type="journal article" date="2014" name="Nat. Commun.">
        <title>The cavefish genome reveals candidate genes for eye loss.</title>
        <authorList>
            <person name="McGaugh S.E."/>
            <person name="Gross J.B."/>
            <person name="Aken B."/>
            <person name="Blin M."/>
            <person name="Borowsky R."/>
            <person name="Chalopin D."/>
            <person name="Hinaux H."/>
            <person name="Jeffery W.R."/>
            <person name="Keene A."/>
            <person name="Ma L."/>
            <person name="Minx P."/>
            <person name="Murphy D."/>
            <person name="O'Quin K.E."/>
            <person name="Retaux S."/>
            <person name="Rohner N."/>
            <person name="Searle S.M."/>
            <person name="Stahl B.A."/>
            <person name="Tabin C."/>
            <person name="Volff J.N."/>
            <person name="Yoshizawa M."/>
            <person name="Warren W.C."/>
        </authorList>
    </citation>
    <scope>NUCLEOTIDE SEQUENCE [LARGE SCALE GENOMIC DNA]</scope>
    <source>
        <strain evidence="13">female</strain>
    </source>
</reference>
<dbReference type="InterPro" id="IPR048026">
    <property type="entry name" value="CCNB1_first_cyclin-box"/>
</dbReference>
<dbReference type="GO" id="GO:0044772">
    <property type="term" value="P:mitotic cell cycle phase transition"/>
    <property type="evidence" value="ECO:0007669"/>
    <property type="project" value="InterPro"/>
</dbReference>
<dbReference type="GeneTree" id="ENSGT00940000154586"/>
<protein>
    <recommendedName>
        <fullName evidence="7">G2/mitotic-specific cyclin-B1</fullName>
    </recommendedName>
</protein>
<dbReference type="InterPro" id="IPR048258">
    <property type="entry name" value="Cyclins_cyclin-box"/>
</dbReference>
<evidence type="ECO:0000259" key="11">
    <source>
        <dbReference type="SMART" id="SM01332"/>
    </source>
</evidence>
<proteinExistence type="inferred from homology"/>
<evidence type="ECO:0000256" key="1">
    <source>
        <dbReference type="ARBA" id="ARBA00003222"/>
    </source>
</evidence>
<feature type="domain" description="Cyclin C-terminal" evidence="11">
    <location>
        <begin position="266"/>
        <end position="374"/>
    </location>
</feature>
<dbReference type="InterPro" id="IPR004367">
    <property type="entry name" value="Cyclin_C-dom"/>
</dbReference>
<dbReference type="Gene3D" id="1.10.472.10">
    <property type="entry name" value="Cyclin-like"/>
    <property type="match status" value="2"/>
</dbReference>
<evidence type="ECO:0000256" key="3">
    <source>
        <dbReference type="ARBA" id="ARBA00022618"/>
    </source>
</evidence>
<name>A0A3B1JRM4_ASTMX</name>
<evidence type="ECO:0000256" key="4">
    <source>
        <dbReference type="ARBA" id="ARBA00022776"/>
    </source>
</evidence>
<dbReference type="InterPro" id="IPR039361">
    <property type="entry name" value="Cyclin"/>
</dbReference>